<evidence type="ECO:0000256" key="6">
    <source>
        <dbReference type="ARBA" id="ARBA00022989"/>
    </source>
</evidence>
<dbReference type="PANTHER" id="PTHR11157">
    <property type="entry name" value="FATTY ACID ACYL TRANSFERASE-RELATED"/>
    <property type="match status" value="1"/>
</dbReference>
<keyword evidence="5" id="KW-0276">Fatty acid metabolism</keyword>
<keyword evidence="8 10" id="KW-0472">Membrane</keyword>
<evidence type="ECO:0000256" key="2">
    <source>
        <dbReference type="ARBA" id="ARBA00022516"/>
    </source>
</evidence>
<evidence type="ECO:0008006" key="13">
    <source>
        <dbReference type="Google" id="ProtNLM"/>
    </source>
</evidence>
<dbReference type="GO" id="GO:0030148">
    <property type="term" value="P:sphingolipid biosynthetic process"/>
    <property type="evidence" value="ECO:0007669"/>
    <property type="project" value="TreeGrafter"/>
</dbReference>
<dbReference type="GO" id="GO:0034626">
    <property type="term" value="P:fatty acid elongation, polyunsaturated fatty acid"/>
    <property type="evidence" value="ECO:0007669"/>
    <property type="project" value="TreeGrafter"/>
</dbReference>
<name>A0A5D2GYZ0_GOSDA</name>
<dbReference type="GO" id="GO:0042761">
    <property type="term" value="P:very long-chain fatty acid biosynthetic process"/>
    <property type="evidence" value="ECO:0007669"/>
    <property type="project" value="TreeGrafter"/>
</dbReference>
<keyword evidence="7" id="KW-0443">Lipid metabolism</keyword>
<evidence type="ECO:0000256" key="5">
    <source>
        <dbReference type="ARBA" id="ARBA00022832"/>
    </source>
</evidence>
<evidence type="ECO:0000313" key="11">
    <source>
        <dbReference type="EMBL" id="TYH22516.1"/>
    </source>
</evidence>
<evidence type="ECO:0000256" key="8">
    <source>
        <dbReference type="ARBA" id="ARBA00023136"/>
    </source>
</evidence>
<keyword evidence="4 10" id="KW-0812">Transmembrane</keyword>
<evidence type="ECO:0000313" key="12">
    <source>
        <dbReference type="Proteomes" id="UP000323506"/>
    </source>
</evidence>
<feature type="transmembrane region" description="Helical" evidence="10">
    <location>
        <begin position="39"/>
        <end position="60"/>
    </location>
</feature>
<dbReference type="Proteomes" id="UP000323506">
    <property type="component" value="Chromosome A04"/>
</dbReference>
<dbReference type="AlphaFoldDB" id="A0A5D2GYZ0"/>
<dbReference type="PANTHER" id="PTHR11157:SF11">
    <property type="entry name" value="ELONGATION OF FATTY ACIDS PROTEIN 3-LIKE"/>
    <property type="match status" value="1"/>
</dbReference>
<comment type="subcellular location">
    <subcellularLocation>
        <location evidence="1">Membrane</location>
        <topology evidence="1">Multi-pass membrane protein</topology>
    </subcellularLocation>
</comment>
<feature type="transmembrane region" description="Helical" evidence="10">
    <location>
        <begin position="14"/>
        <end position="33"/>
    </location>
</feature>
<dbReference type="GO" id="GO:0034625">
    <property type="term" value="P:fatty acid elongation, monounsaturated fatty acid"/>
    <property type="evidence" value="ECO:0007669"/>
    <property type="project" value="TreeGrafter"/>
</dbReference>
<sequence length="145" mass="16999">MFRTIFSIFKTRKLTFFHLFNNSILTIISFIWLEFSQSFQVLAILFTTLVFSVVYGYRFWTVIGLRNACFPFVLNYQIVLLSCNLVCHIGVLTVHFMKGGCNEIGAWVLNSVLNGVIFLLFFKFYVQSRRKKISRNGEIRKDKDL</sequence>
<keyword evidence="12" id="KW-1185">Reference proteome</keyword>
<organism evidence="11 12">
    <name type="scientific">Gossypium darwinii</name>
    <name type="common">Darwin's cotton</name>
    <name type="synonym">Gossypium barbadense var. darwinii</name>
    <dbReference type="NCBI Taxonomy" id="34276"/>
    <lineage>
        <taxon>Eukaryota</taxon>
        <taxon>Viridiplantae</taxon>
        <taxon>Streptophyta</taxon>
        <taxon>Embryophyta</taxon>
        <taxon>Tracheophyta</taxon>
        <taxon>Spermatophyta</taxon>
        <taxon>Magnoliopsida</taxon>
        <taxon>eudicotyledons</taxon>
        <taxon>Gunneridae</taxon>
        <taxon>Pentapetalae</taxon>
        <taxon>rosids</taxon>
        <taxon>malvids</taxon>
        <taxon>Malvales</taxon>
        <taxon>Malvaceae</taxon>
        <taxon>Malvoideae</taxon>
        <taxon>Gossypium</taxon>
    </lineage>
</organism>
<dbReference type="EMBL" id="CM017691">
    <property type="protein sequence ID" value="TYH22516.1"/>
    <property type="molecule type" value="Genomic_DNA"/>
</dbReference>
<keyword evidence="9" id="KW-0275">Fatty acid biosynthesis</keyword>
<keyword evidence="2" id="KW-0444">Lipid biosynthesis</keyword>
<evidence type="ECO:0000256" key="10">
    <source>
        <dbReference type="SAM" id="Phobius"/>
    </source>
</evidence>
<accession>A0A5D2GYZ0</accession>
<dbReference type="Pfam" id="PF01151">
    <property type="entry name" value="ELO"/>
    <property type="match status" value="1"/>
</dbReference>
<gene>
    <name evidence="11" type="ORF">ES288_A04G134700v1</name>
</gene>
<keyword evidence="3" id="KW-0808">Transferase</keyword>
<evidence type="ECO:0000256" key="9">
    <source>
        <dbReference type="ARBA" id="ARBA00023160"/>
    </source>
</evidence>
<dbReference type="GO" id="GO:0019367">
    <property type="term" value="P:fatty acid elongation, saturated fatty acid"/>
    <property type="evidence" value="ECO:0007669"/>
    <property type="project" value="TreeGrafter"/>
</dbReference>
<evidence type="ECO:0000256" key="3">
    <source>
        <dbReference type="ARBA" id="ARBA00022679"/>
    </source>
</evidence>
<feature type="transmembrane region" description="Helical" evidence="10">
    <location>
        <begin position="72"/>
        <end position="92"/>
    </location>
</feature>
<reference evidence="11 12" key="1">
    <citation type="submission" date="2019-06" db="EMBL/GenBank/DDBJ databases">
        <title>WGS assembly of Gossypium darwinii.</title>
        <authorList>
            <person name="Chen Z.J."/>
            <person name="Sreedasyam A."/>
            <person name="Ando A."/>
            <person name="Song Q."/>
            <person name="De L."/>
            <person name="Hulse-Kemp A."/>
            <person name="Ding M."/>
            <person name="Ye W."/>
            <person name="Kirkbride R."/>
            <person name="Jenkins J."/>
            <person name="Plott C."/>
            <person name="Lovell J."/>
            <person name="Lin Y.-M."/>
            <person name="Vaughn R."/>
            <person name="Liu B."/>
            <person name="Li W."/>
            <person name="Simpson S."/>
            <person name="Scheffler B."/>
            <person name="Saski C."/>
            <person name="Grover C."/>
            <person name="Hu G."/>
            <person name="Conover J."/>
            <person name="Carlson J."/>
            <person name="Shu S."/>
            <person name="Boston L."/>
            <person name="Williams M."/>
            <person name="Peterson D."/>
            <person name="Mcgee K."/>
            <person name="Jones D."/>
            <person name="Wendel J."/>
            <person name="Stelly D."/>
            <person name="Grimwood J."/>
            <person name="Schmutz J."/>
        </authorList>
    </citation>
    <scope>NUCLEOTIDE SEQUENCE [LARGE SCALE GENOMIC DNA]</scope>
    <source>
        <strain evidence="11">1808015.09</strain>
    </source>
</reference>
<dbReference type="GO" id="GO:0005789">
    <property type="term" value="C:endoplasmic reticulum membrane"/>
    <property type="evidence" value="ECO:0007669"/>
    <property type="project" value="TreeGrafter"/>
</dbReference>
<evidence type="ECO:0000256" key="7">
    <source>
        <dbReference type="ARBA" id="ARBA00023098"/>
    </source>
</evidence>
<dbReference type="InterPro" id="IPR002076">
    <property type="entry name" value="ELO_fam"/>
</dbReference>
<evidence type="ECO:0000256" key="1">
    <source>
        <dbReference type="ARBA" id="ARBA00004141"/>
    </source>
</evidence>
<protein>
    <recommendedName>
        <fullName evidence="13">Very-long-chain 3-oxoacyl-CoA synthase</fullName>
    </recommendedName>
</protein>
<feature type="transmembrane region" description="Helical" evidence="10">
    <location>
        <begin position="104"/>
        <end position="126"/>
    </location>
</feature>
<evidence type="ECO:0000256" key="4">
    <source>
        <dbReference type="ARBA" id="ARBA00022692"/>
    </source>
</evidence>
<dbReference type="GO" id="GO:0009922">
    <property type="term" value="F:fatty acid elongase activity"/>
    <property type="evidence" value="ECO:0007669"/>
    <property type="project" value="InterPro"/>
</dbReference>
<keyword evidence="6 10" id="KW-1133">Transmembrane helix</keyword>
<proteinExistence type="predicted"/>